<sequence length="115" mass="13081">MASLGFCLCFSLILLSFSKSESRFLEKMLSADDRHKSLSDQSTTSVTEVSKTSIRKQEMIDRHFDSKQLSNDDESRALMESARNMFKQSVQRQEIIGKFSESKRVSPGGPDPHHH</sequence>
<evidence type="ECO:0000313" key="1">
    <source>
        <dbReference type="EMBL" id="KAJ4726406.1"/>
    </source>
</evidence>
<evidence type="ECO:0000313" key="2">
    <source>
        <dbReference type="Proteomes" id="UP001164539"/>
    </source>
</evidence>
<gene>
    <name evidence="1" type="ORF">OWV82_005121</name>
</gene>
<protein>
    <submittedName>
        <fullName evidence="1">CLAVATA3/ESR (CLE)-related protein</fullName>
    </submittedName>
</protein>
<name>A0ACC1YSG9_MELAZ</name>
<proteinExistence type="predicted"/>
<accession>A0ACC1YSG9</accession>
<dbReference type="Proteomes" id="UP001164539">
    <property type="component" value="Chromosome 2"/>
</dbReference>
<comment type="caution">
    <text evidence="1">The sequence shown here is derived from an EMBL/GenBank/DDBJ whole genome shotgun (WGS) entry which is preliminary data.</text>
</comment>
<organism evidence="1 2">
    <name type="scientific">Melia azedarach</name>
    <name type="common">Chinaberry tree</name>
    <dbReference type="NCBI Taxonomy" id="155640"/>
    <lineage>
        <taxon>Eukaryota</taxon>
        <taxon>Viridiplantae</taxon>
        <taxon>Streptophyta</taxon>
        <taxon>Embryophyta</taxon>
        <taxon>Tracheophyta</taxon>
        <taxon>Spermatophyta</taxon>
        <taxon>Magnoliopsida</taxon>
        <taxon>eudicotyledons</taxon>
        <taxon>Gunneridae</taxon>
        <taxon>Pentapetalae</taxon>
        <taxon>rosids</taxon>
        <taxon>malvids</taxon>
        <taxon>Sapindales</taxon>
        <taxon>Meliaceae</taxon>
        <taxon>Melia</taxon>
    </lineage>
</organism>
<keyword evidence="2" id="KW-1185">Reference proteome</keyword>
<dbReference type="EMBL" id="CM051395">
    <property type="protein sequence ID" value="KAJ4726406.1"/>
    <property type="molecule type" value="Genomic_DNA"/>
</dbReference>
<reference evidence="1 2" key="1">
    <citation type="journal article" date="2023" name="Science">
        <title>Complex scaffold remodeling in plant triterpene biosynthesis.</title>
        <authorList>
            <person name="De La Pena R."/>
            <person name="Hodgson H."/>
            <person name="Liu J.C."/>
            <person name="Stephenson M.J."/>
            <person name="Martin A.C."/>
            <person name="Owen C."/>
            <person name="Harkess A."/>
            <person name="Leebens-Mack J."/>
            <person name="Jimenez L.E."/>
            <person name="Osbourn A."/>
            <person name="Sattely E.S."/>
        </authorList>
    </citation>
    <scope>NUCLEOTIDE SEQUENCE [LARGE SCALE GENOMIC DNA]</scope>
    <source>
        <strain evidence="2">cv. JPN11</strain>
        <tissue evidence="1">Leaf</tissue>
    </source>
</reference>